<dbReference type="Proteomes" id="UP001555826">
    <property type="component" value="Unassembled WGS sequence"/>
</dbReference>
<evidence type="ECO:0000313" key="3">
    <source>
        <dbReference type="Proteomes" id="UP001555826"/>
    </source>
</evidence>
<organism evidence="2 3">
    <name type="scientific">Kineococcus endophyticus</name>
    <dbReference type="NCBI Taxonomy" id="1181883"/>
    <lineage>
        <taxon>Bacteria</taxon>
        <taxon>Bacillati</taxon>
        <taxon>Actinomycetota</taxon>
        <taxon>Actinomycetes</taxon>
        <taxon>Kineosporiales</taxon>
        <taxon>Kineosporiaceae</taxon>
        <taxon>Kineococcus</taxon>
    </lineage>
</organism>
<proteinExistence type="predicted"/>
<reference evidence="2 3" key="1">
    <citation type="submission" date="2024-07" db="EMBL/GenBank/DDBJ databases">
        <authorList>
            <person name="Thanompreechachai J."/>
            <person name="Duangmal K."/>
        </authorList>
    </citation>
    <scope>NUCLEOTIDE SEQUENCE [LARGE SCALE GENOMIC DNA]</scope>
    <source>
        <strain evidence="2 3">KCTC 19886</strain>
    </source>
</reference>
<evidence type="ECO:0000256" key="1">
    <source>
        <dbReference type="SAM" id="MobiDB-lite"/>
    </source>
</evidence>
<feature type="region of interest" description="Disordered" evidence="1">
    <location>
        <begin position="72"/>
        <end position="96"/>
    </location>
</feature>
<dbReference type="RefSeq" id="WP_367640848.1">
    <property type="nucleotide sequence ID" value="NZ_JBFNQN010000018.1"/>
</dbReference>
<comment type="caution">
    <text evidence="2">The sequence shown here is derived from an EMBL/GenBank/DDBJ whole genome shotgun (WGS) entry which is preliminary data.</text>
</comment>
<dbReference type="EMBL" id="JBFNQN010000018">
    <property type="protein sequence ID" value="MEW9267482.1"/>
    <property type="molecule type" value="Genomic_DNA"/>
</dbReference>
<protein>
    <submittedName>
        <fullName evidence="2">Uncharacterized protein</fullName>
    </submittedName>
</protein>
<sequence length="96" mass="10294">MDPRDVSWETELPVYRVYFWGLPGPAAAAACDERRVSGAGDVEEVLRWAHHQAQGCAFVGYVEAGDRDDRGLLRLYGEDPSASDDGPSGVPATATG</sequence>
<gene>
    <name evidence="2" type="ORF">AB1207_22290</name>
</gene>
<keyword evidence="3" id="KW-1185">Reference proteome</keyword>
<accession>A0ABV3PDG2</accession>
<evidence type="ECO:0000313" key="2">
    <source>
        <dbReference type="EMBL" id="MEW9267482.1"/>
    </source>
</evidence>
<name>A0ABV3PDG2_9ACTN</name>
<dbReference type="PROSITE" id="PS51257">
    <property type="entry name" value="PROKAR_LIPOPROTEIN"/>
    <property type="match status" value="1"/>
</dbReference>